<evidence type="ECO:0000313" key="4">
    <source>
        <dbReference type="Proteomes" id="UP000298030"/>
    </source>
</evidence>
<dbReference type="InterPro" id="IPR054289">
    <property type="entry name" value="DUF7025"/>
</dbReference>
<organism evidence="3 4">
    <name type="scientific">Coprinellus micaceus</name>
    <name type="common">Glistening ink-cap mushroom</name>
    <name type="synonym">Coprinus micaceus</name>
    <dbReference type="NCBI Taxonomy" id="71717"/>
    <lineage>
        <taxon>Eukaryota</taxon>
        <taxon>Fungi</taxon>
        <taxon>Dikarya</taxon>
        <taxon>Basidiomycota</taxon>
        <taxon>Agaricomycotina</taxon>
        <taxon>Agaricomycetes</taxon>
        <taxon>Agaricomycetidae</taxon>
        <taxon>Agaricales</taxon>
        <taxon>Agaricineae</taxon>
        <taxon>Psathyrellaceae</taxon>
        <taxon>Coprinellus</taxon>
    </lineage>
</organism>
<name>A0A4Y7SMZ8_COPMI</name>
<keyword evidence="1" id="KW-0812">Transmembrane</keyword>
<keyword evidence="1" id="KW-0472">Membrane</keyword>
<dbReference type="InterPro" id="IPR003959">
    <property type="entry name" value="ATPase_AAA_core"/>
</dbReference>
<sequence>MASVDATGPADAASDEPPSRIARYDEVFDMRKRATVYRKTNNADLAKHNQKLKKKNPILVVRRVFDHKGRHTTTQVDLKNRKLATFLQGIYEGIDGVDVSRNPPWCDSKLLAHSAAALRAQLKQEQAPIQRDEEFVQALEVALTFVQEDFGSSFLDAETLLTNQGRILNAQTYEIKWSQQKGTYAEVRSHMLTHDGKTFGKAIVLFEIIQFPGTRKLQDLAVYPLDFYPNSGELKQQALTRGRKFVKMMQQESTFHEVTEGPAVYEVRNPDDWRFEQRRFTTYGRVMIDPSSYRTWQHGADSIINVPVVYRLDPSSLSDTEYMLCTPIVTGFSFTTKQWGGYALDRLTDIKWSSKPFDSLVLDPRTKDLVLSMVKQHREGLSNFDDIIKGKGKGLVGLLCGPPGCGKTLTAEAVAEATNCPLYSLSAGELGTKFDNVDSKLTQVLELAHKWKAVVLLDEADVFLAQRDSSDITRNALVSIFLRKLEYYQGILILTTNLISQCDIAFESRIHFTIHYPLLSRDSRRQIWKTFILQTSGKDRLSEKDIDDLSKIPLNGRQIKNSVSVAHSFASGASVLLSKDHIDTVLKVMRDWEKAKTGQRPPPEFNIEDPSFLGLAILGFGIVGVIWFLWALLRMLL</sequence>
<dbReference type="PANTHER" id="PTHR46411">
    <property type="entry name" value="FAMILY ATPASE, PUTATIVE-RELATED"/>
    <property type="match status" value="1"/>
</dbReference>
<comment type="caution">
    <text evidence="3">The sequence shown here is derived from an EMBL/GenBank/DDBJ whole genome shotgun (WGS) entry which is preliminary data.</text>
</comment>
<dbReference type="GO" id="GO:0005524">
    <property type="term" value="F:ATP binding"/>
    <property type="evidence" value="ECO:0007669"/>
    <property type="project" value="InterPro"/>
</dbReference>
<feature type="domain" description="AAA+ ATPase" evidence="2">
    <location>
        <begin position="393"/>
        <end position="520"/>
    </location>
</feature>
<dbReference type="Gene3D" id="3.40.50.300">
    <property type="entry name" value="P-loop containing nucleotide triphosphate hydrolases"/>
    <property type="match status" value="1"/>
</dbReference>
<dbReference type="SMART" id="SM00382">
    <property type="entry name" value="AAA"/>
    <property type="match status" value="1"/>
</dbReference>
<evidence type="ECO:0000259" key="2">
    <source>
        <dbReference type="SMART" id="SM00382"/>
    </source>
</evidence>
<dbReference type="EMBL" id="QPFP01000080">
    <property type="protein sequence ID" value="TEB23225.1"/>
    <property type="molecule type" value="Genomic_DNA"/>
</dbReference>
<dbReference type="SUPFAM" id="SSF52540">
    <property type="entry name" value="P-loop containing nucleoside triphosphate hydrolases"/>
    <property type="match status" value="1"/>
</dbReference>
<accession>A0A4Y7SMZ8</accession>
<dbReference type="PANTHER" id="PTHR46411:SF3">
    <property type="entry name" value="AAA+ ATPASE DOMAIN-CONTAINING PROTEIN"/>
    <property type="match status" value="1"/>
</dbReference>
<dbReference type="InterPro" id="IPR003593">
    <property type="entry name" value="AAA+_ATPase"/>
</dbReference>
<dbReference type="STRING" id="71717.A0A4Y7SMZ8"/>
<keyword evidence="4" id="KW-1185">Reference proteome</keyword>
<dbReference type="OrthoDB" id="10042665at2759"/>
<evidence type="ECO:0000313" key="3">
    <source>
        <dbReference type="EMBL" id="TEB23225.1"/>
    </source>
</evidence>
<reference evidence="3 4" key="1">
    <citation type="journal article" date="2019" name="Nat. Ecol. Evol.">
        <title>Megaphylogeny resolves global patterns of mushroom evolution.</title>
        <authorList>
            <person name="Varga T."/>
            <person name="Krizsan K."/>
            <person name="Foldi C."/>
            <person name="Dima B."/>
            <person name="Sanchez-Garcia M."/>
            <person name="Sanchez-Ramirez S."/>
            <person name="Szollosi G.J."/>
            <person name="Szarkandi J.G."/>
            <person name="Papp V."/>
            <person name="Albert L."/>
            <person name="Andreopoulos W."/>
            <person name="Angelini C."/>
            <person name="Antonin V."/>
            <person name="Barry K.W."/>
            <person name="Bougher N.L."/>
            <person name="Buchanan P."/>
            <person name="Buyck B."/>
            <person name="Bense V."/>
            <person name="Catcheside P."/>
            <person name="Chovatia M."/>
            <person name="Cooper J."/>
            <person name="Damon W."/>
            <person name="Desjardin D."/>
            <person name="Finy P."/>
            <person name="Geml J."/>
            <person name="Haridas S."/>
            <person name="Hughes K."/>
            <person name="Justo A."/>
            <person name="Karasinski D."/>
            <person name="Kautmanova I."/>
            <person name="Kiss B."/>
            <person name="Kocsube S."/>
            <person name="Kotiranta H."/>
            <person name="LaButti K.M."/>
            <person name="Lechner B.E."/>
            <person name="Liimatainen K."/>
            <person name="Lipzen A."/>
            <person name="Lukacs Z."/>
            <person name="Mihaltcheva S."/>
            <person name="Morgado L.N."/>
            <person name="Niskanen T."/>
            <person name="Noordeloos M.E."/>
            <person name="Ohm R.A."/>
            <person name="Ortiz-Santana B."/>
            <person name="Ovrebo C."/>
            <person name="Racz N."/>
            <person name="Riley R."/>
            <person name="Savchenko A."/>
            <person name="Shiryaev A."/>
            <person name="Soop K."/>
            <person name="Spirin V."/>
            <person name="Szebenyi C."/>
            <person name="Tomsovsky M."/>
            <person name="Tulloss R.E."/>
            <person name="Uehling J."/>
            <person name="Grigoriev I.V."/>
            <person name="Vagvolgyi C."/>
            <person name="Papp T."/>
            <person name="Martin F.M."/>
            <person name="Miettinen O."/>
            <person name="Hibbett D.S."/>
            <person name="Nagy L.G."/>
        </authorList>
    </citation>
    <scope>NUCLEOTIDE SEQUENCE [LARGE SCALE GENOMIC DNA]</scope>
    <source>
        <strain evidence="3 4">FP101781</strain>
    </source>
</reference>
<keyword evidence="1" id="KW-1133">Transmembrane helix</keyword>
<proteinExistence type="predicted"/>
<dbReference type="Pfam" id="PF22942">
    <property type="entry name" value="DUF7025"/>
    <property type="match status" value="1"/>
</dbReference>
<feature type="transmembrane region" description="Helical" evidence="1">
    <location>
        <begin position="612"/>
        <end position="633"/>
    </location>
</feature>
<evidence type="ECO:0000256" key="1">
    <source>
        <dbReference type="SAM" id="Phobius"/>
    </source>
</evidence>
<dbReference type="AlphaFoldDB" id="A0A4Y7SMZ8"/>
<gene>
    <name evidence="3" type="ORF">FA13DRAFT_1818530</name>
</gene>
<protein>
    <submittedName>
        <fullName evidence="3">P-loop containing nucleoside triphosphate hydrolase protein</fullName>
    </submittedName>
</protein>
<dbReference type="CDD" id="cd19481">
    <property type="entry name" value="RecA-like_protease"/>
    <property type="match status" value="1"/>
</dbReference>
<dbReference type="Proteomes" id="UP000298030">
    <property type="component" value="Unassembled WGS sequence"/>
</dbReference>
<dbReference type="GO" id="GO:0016887">
    <property type="term" value="F:ATP hydrolysis activity"/>
    <property type="evidence" value="ECO:0007669"/>
    <property type="project" value="InterPro"/>
</dbReference>
<keyword evidence="3" id="KW-0378">Hydrolase</keyword>
<dbReference type="Pfam" id="PF00004">
    <property type="entry name" value="AAA"/>
    <property type="match status" value="1"/>
</dbReference>
<dbReference type="InterPro" id="IPR027417">
    <property type="entry name" value="P-loop_NTPase"/>
</dbReference>